<keyword evidence="3" id="KW-0539">Nucleus</keyword>
<evidence type="ECO:0000259" key="8">
    <source>
        <dbReference type="PROSITE" id="PS51467"/>
    </source>
</evidence>
<comment type="similarity">
    <text evidence="4">Belongs to the SNF2/RAD54 helicase family. SMARCAL1 subfamily.</text>
</comment>
<dbReference type="GO" id="GO:0016787">
    <property type="term" value="F:hydrolase activity"/>
    <property type="evidence" value="ECO:0007669"/>
    <property type="project" value="UniProtKB-KW"/>
</dbReference>
<dbReference type="OrthoDB" id="2801544at2759"/>
<proteinExistence type="inferred from homology"/>
<evidence type="ECO:0000256" key="2">
    <source>
        <dbReference type="ARBA" id="ARBA00022801"/>
    </source>
</evidence>
<dbReference type="Gene3D" id="3.40.50.300">
    <property type="entry name" value="P-loop containing nucleotide triphosphate hydrolases"/>
    <property type="match status" value="1"/>
</dbReference>
<evidence type="ECO:0000256" key="5">
    <source>
        <dbReference type="SAM" id="MobiDB-lite"/>
    </source>
</evidence>
<feature type="domain" description="Helicase ATP-binding" evidence="6">
    <location>
        <begin position="188"/>
        <end position="345"/>
    </location>
</feature>
<dbReference type="GO" id="GO:0006281">
    <property type="term" value="P:DNA repair"/>
    <property type="evidence" value="ECO:0007669"/>
    <property type="project" value="TreeGrafter"/>
</dbReference>
<feature type="domain" description="HARP" evidence="8">
    <location>
        <begin position="76"/>
        <end position="150"/>
    </location>
</feature>
<dbReference type="CDD" id="cd18010">
    <property type="entry name" value="DEXHc_HARP_SMARCAL1"/>
    <property type="match status" value="1"/>
</dbReference>
<evidence type="ECO:0000259" key="6">
    <source>
        <dbReference type="PROSITE" id="PS51192"/>
    </source>
</evidence>
<dbReference type="PROSITE" id="PS51194">
    <property type="entry name" value="HELICASE_CTER"/>
    <property type="match status" value="1"/>
</dbReference>
<feature type="domain" description="Helicase C-terminal" evidence="7">
    <location>
        <begin position="454"/>
        <end position="610"/>
    </location>
</feature>
<dbReference type="GO" id="GO:0031297">
    <property type="term" value="P:replication fork processing"/>
    <property type="evidence" value="ECO:0007669"/>
    <property type="project" value="TreeGrafter"/>
</dbReference>
<dbReference type="FunCoup" id="A0A6P8ZVM4">
    <property type="interactions" value="1284"/>
</dbReference>
<dbReference type="Gene3D" id="3.40.50.10810">
    <property type="entry name" value="Tandem AAA-ATPase domain"/>
    <property type="match status" value="1"/>
</dbReference>
<dbReference type="InterPro" id="IPR049730">
    <property type="entry name" value="SNF2/RAD54-like_C"/>
</dbReference>
<feature type="compositionally biased region" description="Polar residues" evidence="5">
    <location>
        <begin position="45"/>
        <end position="54"/>
    </location>
</feature>
<dbReference type="PROSITE" id="PS51467">
    <property type="entry name" value="HARP"/>
    <property type="match status" value="1"/>
</dbReference>
<dbReference type="GeneID" id="117650234"/>
<dbReference type="PROSITE" id="PS51192">
    <property type="entry name" value="HELICASE_ATP_BIND_1"/>
    <property type="match status" value="1"/>
</dbReference>
<reference evidence="10" key="1">
    <citation type="submission" date="2025-08" db="UniProtKB">
        <authorList>
            <consortium name="RefSeq"/>
        </authorList>
    </citation>
    <scope>IDENTIFICATION</scope>
    <source>
        <tissue evidence="10">Total insect</tissue>
    </source>
</reference>
<dbReference type="Pfam" id="PF07443">
    <property type="entry name" value="HARP"/>
    <property type="match status" value="1"/>
</dbReference>
<protein>
    <submittedName>
        <fullName evidence="10">SWI/SNF-related matrix-associated actin-dependent regulator of chromatin subfamily A-like protein 1</fullName>
    </submittedName>
</protein>
<dbReference type="KEGG" id="tpal:117650234"/>
<keyword evidence="9" id="KW-1185">Reference proteome</keyword>
<dbReference type="InterPro" id="IPR010003">
    <property type="entry name" value="HARP_dom"/>
</dbReference>
<dbReference type="Pfam" id="PF00176">
    <property type="entry name" value="SNF2-rel_dom"/>
    <property type="match status" value="1"/>
</dbReference>
<evidence type="ECO:0000256" key="1">
    <source>
        <dbReference type="ARBA" id="ARBA00004123"/>
    </source>
</evidence>
<dbReference type="SMART" id="SM00490">
    <property type="entry name" value="HELICc"/>
    <property type="match status" value="1"/>
</dbReference>
<dbReference type="CDD" id="cd18793">
    <property type="entry name" value="SF2_C_SNF"/>
    <property type="match status" value="1"/>
</dbReference>
<dbReference type="GO" id="GO:0043596">
    <property type="term" value="C:nuclear replication fork"/>
    <property type="evidence" value="ECO:0007669"/>
    <property type="project" value="TreeGrafter"/>
</dbReference>
<keyword evidence="2" id="KW-0378">Hydrolase</keyword>
<name>A0A6P8ZVM4_THRPL</name>
<dbReference type="InterPro" id="IPR027417">
    <property type="entry name" value="P-loop_NTPase"/>
</dbReference>
<dbReference type="RefSeq" id="XP_034249372.1">
    <property type="nucleotide sequence ID" value="XM_034393481.1"/>
</dbReference>
<gene>
    <name evidence="10" type="primary">LOC117650234</name>
</gene>
<accession>A0A6P8ZVM4</accession>
<dbReference type="CTD" id="33709"/>
<evidence type="ECO:0000313" key="10">
    <source>
        <dbReference type="RefSeq" id="XP_034249372.1"/>
    </source>
</evidence>
<feature type="region of interest" description="Disordered" evidence="5">
    <location>
        <begin position="26"/>
        <end position="66"/>
    </location>
</feature>
<dbReference type="InterPro" id="IPR000330">
    <property type="entry name" value="SNF2_N"/>
</dbReference>
<dbReference type="InParanoid" id="A0A6P8ZVM4"/>
<evidence type="ECO:0000256" key="4">
    <source>
        <dbReference type="PROSITE-ProRule" id="PRU00800"/>
    </source>
</evidence>
<dbReference type="GO" id="GO:0005524">
    <property type="term" value="F:ATP binding"/>
    <property type="evidence" value="ECO:0007669"/>
    <property type="project" value="InterPro"/>
</dbReference>
<dbReference type="SUPFAM" id="SSF52540">
    <property type="entry name" value="P-loop containing nucleoside triphosphate hydrolases"/>
    <property type="match status" value="2"/>
</dbReference>
<dbReference type="AlphaFoldDB" id="A0A6P8ZVM4"/>
<evidence type="ECO:0000313" key="9">
    <source>
        <dbReference type="Proteomes" id="UP000515158"/>
    </source>
</evidence>
<dbReference type="InterPro" id="IPR001650">
    <property type="entry name" value="Helicase_C-like"/>
</dbReference>
<evidence type="ECO:0000259" key="7">
    <source>
        <dbReference type="PROSITE" id="PS51194"/>
    </source>
</evidence>
<dbReference type="PANTHER" id="PTHR45766">
    <property type="entry name" value="DNA ANNEALING HELICASE AND ENDONUCLEASE ZRANB3 FAMILY MEMBER"/>
    <property type="match status" value="1"/>
</dbReference>
<dbReference type="Pfam" id="PF00271">
    <property type="entry name" value="Helicase_C"/>
    <property type="match status" value="1"/>
</dbReference>
<comment type="subcellular location">
    <subcellularLocation>
        <location evidence="1">Nucleus</location>
    </subcellularLocation>
</comment>
<dbReference type="Proteomes" id="UP000515158">
    <property type="component" value="Unplaced"/>
</dbReference>
<evidence type="ECO:0000256" key="3">
    <source>
        <dbReference type="ARBA" id="ARBA00023242"/>
    </source>
</evidence>
<sequence>MSSLTDEQKARMEENRRKAMEIRAAKMKQQIPTQSSAAASKHSFPISNNPTTYPKKTFPNTPPGATPQKFYSIQSSKKSVSELRGDLTLISEDRFELNMAYHQTTIDALKKISGREYDSVKKNWNFPLAQYNNVLATLKNLNVLVGELSPLVISTFLKRRKYPSDIDLARIHPSMRSTLMDFQIESVRYAVSRGGRVLIADDMGLGKTIQALAIADYYRNEWPLLIVCPSSMRFQWVAEIHKHLMHVSPETIFVITTGKDALDSSFQVIITSYDLMAKCKDKLLVRKFGVVIMDESHSLKNPKAIRTKVGTEILKKCSRCVLLSGTPALSRPVELHCQLQGVKPQTFNKFMEFGLRYCDGKMSRFGWDFTGSSHMTELSVVLKELLMIRRLKADVLAQLPPKRREVVILESSGKSLSETSEFAKALQKEGLKGLEKQSTMFSYFMETGLSKINGVVQYICDMLDNGEKFLVFAHHAKVLDAICNAVESKKTDYIRIDGSVPSDVRKQLCNHFQEQESCQVAVLSIKAANTGLTLTAARLVIFAELYWNPGDLIQAEDRAHRIGQADSVLVQYLIQEKSVDDIIWPLIQDKLNLLNKAGLCQDKFAVEQVQSKKQEKVESEAADYFLPDDDAVLAELNLDELENSFEMPEKKPRFQ</sequence>
<dbReference type="SMART" id="SM00487">
    <property type="entry name" value="DEXDc"/>
    <property type="match status" value="1"/>
</dbReference>
<dbReference type="PANTHER" id="PTHR45766:SF6">
    <property type="entry name" value="SWI_SNF-RELATED MATRIX-ASSOCIATED ACTIN-DEPENDENT REGULATOR OF CHROMATIN SUBFAMILY A-LIKE PROTEIN 1"/>
    <property type="match status" value="1"/>
</dbReference>
<dbReference type="InterPro" id="IPR014001">
    <property type="entry name" value="Helicase_ATP-bd"/>
</dbReference>
<organism evidence="10">
    <name type="scientific">Thrips palmi</name>
    <name type="common">Melon thrips</name>
    <dbReference type="NCBI Taxonomy" id="161013"/>
    <lineage>
        <taxon>Eukaryota</taxon>
        <taxon>Metazoa</taxon>
        <taxon>Ecdysozoa</taxon>
        <taxon>Arthropoda</taxon>
        <taxon>Hexapoda</taxon>
        <taxon>Insecta</taxon>
        <taxon>Pterygota</taxon>
        <taxon>Neoptera</taxon>
        <taxon>Paraneoptera</taxon>
        <taxon>Thysanoptera</taxon>
        <taxon>Terebrantia</taxon>
        <taxon>Thripoidea</taxon>
        <taxon>Thripidae</taxon>
        <taxon>Thrips</taxon>
    </lineage>
</organism>
<dbReference type="InterPro" id="IPR038718">
    <property type="entry name" value="SNF2-like_sf"/>
</dbReference>